<sequence>MATKTKVTMDALTYAERFNAVVGGMASFDETSDGSKLEPKMDIAFGTIVPATRRGIAAYNGMSYNASLAREKAYRKSGVNLSELPKGKRGKSINVDAINEALAESVVASSM</sequence>
<accession>A0A381VZF8</accession>
<name>A0A381VZF8_9ZZZZ</name>
<proteinExistence type="predicted"/>
<gene>
    <name evidence="1" type="ORF">METZ01_LOCUS98530</name>
</gene>
<organism evidence="1">
    <name type="scientific">marine metagenome</name>
    <dbReference type="NCBI Taxonomy" id="408172"/>
    <lineage>
        <taxon>unclassified sequences</taxon>
        <taxon>metagenomes</taxon>
        <taxon>ecological metagenomes</taxon>
    </lineage>
</organism>
<reference evidence="1" key="1">
    <citation type="submission" date="2018-05" db="EMBL/GenBank/DDBJ databases">
        <authorList>
            <person name="Lanie J.A."/>
            <person name="Ng W.-L."/>
            <person name="Kazmierczak K.M."/>
            <person name="Andrzejewski T.M."/>
            <person name="Davidsen T.M."/>
            <person name="Wayne K.J."/>
            <person name="Tettelin H."/>
            <person name="Glass J.I."/>
            <person name="Rusch D."/>
            <person name="Podicherti R."/>
            <person name="Tsui H.-C.T."/>
            <person name="Winkler M.E."/>
        </authorList>
    </citation>
    <scope>NUCLEOTIDE SEQUENCE</scope>
</reference>
<dbReference type="EMBL" id="UINC01010249">
    <property type="protein sequence ID" value="SVA45676.1"/>
    <property type="molecule type" value="Genomic_DNA"/>
</dbReference>
<protein>
    <submittedName>
        <fullName evidence="1">Uncharacterized protein</fullName>
    </submittedName>
</protein>
<evidence type="ECO:0000313" key="1">
    <source>
        <dbReference type="EMBL" id="SVA45676.1"/>
    </source>
</evidence>
<dbReference type="AlphaFoldDB" id="A0A381VZF8"/>